<dbReference type="Gene3D" id="3.30.70.330">
    <property type="match status" value="1"/>
</dbReference>
<keyword evidence="5" id="KW-0687">Ribonucleoprotein</keyword>
<keyword evidence="2" id="KW-0699">rRNA-binding</keyword>
<evidence type="ECO:0000256" key="3">
    <source>
        <dbReference type="ARBA" id="ARBA00022884"/>
    </source>
</evidence>
<comment type="similarity">
    <text evidence="1">Belongs to the universal ribosomal protein uL23 family.</text>
</comment>
<evidence type="ECO:0000256" key="1">
    <source>
        <dbReference type="ARBA" id="ARBA00006700"/>
    </source>
</evidence>
<reference evidence="6" key="1">
    <citation type="journal article" date="2015" name="Proc. Natl. Acad. Sci. U.S.A.">
        <title>Networks of energetic and metabolic interactions define dynamics in microbial communities.</title>
        <authorList>
            <person name="Embree M."/>
            <person name="Liu J.K."/>
            <person name="Al-Bassam M.M."/>
            <person name="Zengler K."/>
        </authorList>
    </citation>
    <scope>NUCLEOTIDE SEQUENCE</scope>
</reference>
<dbReference type="NCBIfam" id="NF004366">
    <property type="entry name" value="PRK05738.3-2"/>
    <property type="match status" value="1"/>
</dbReference>
<evidence type="ECO:0000256" key="5">
    <source>
        <dbReference type="ARBA" id="ARBA00023274"/>
    </source>
</evidence>
<dbReference type="FunFam" id="3.30.70.330:FF:000001">
    <property type="entry name" value="50S ribosomal protein L23"/>
    <property type="match status" value="1"/>
</dbReference>
<keyword evidence="4 6" id="KW-0689">Ribosomal protein</keyword>
<dbReference type="InterPro" id="IPR013025">
    <property type="entry name" value="Ribosomal_uL23-like"/>
</dbReference>
<dbReference type="NCBIfam" id="NF004359">
    <property type="entry name" value="PRK05738.1-3"/>
    <property type="match status" value="1"/>
</dbReference>
<accession>A0A0W8FPD2</accession>
<gene>
    <name evidence="6" type="ORF">ASZ90_007451</name>
</gene>
<dbReference type="InterPro" id="IPR012677">
    <property type="entry name" value="Nucleotide-bd_a/b_plait_sf"/>
</dbReference>
<dbReference type="EMBL" id="LNQE01000941">
    <property type="protein sequence ID" value="KUG22759.1"/>
    <property type="molecule type" value="Genomic_DNA"/>
</dbReference>
<dbReference type="GO" id="GO:0005840">
    <property type="term" value="C:ribosome"/>
    <property type="evidence" value="ECO:0007669"/>
    <property type="project" value="UniProtKB-KW"/>
</dbReference>
<evidence type="ECO:0000256" key="2">
    <source>
        <dbReference type="ARBA" id="ARBA00022730"/>
    </source>
</evidence>
<dbReference type="GO" id="GO:0006412">
    <property type="term" value="P:translation"/>
    <property type="evidence" value="ECO:0007669"/>
    <property type="project" value="InterPro"/>
</dbReference>
<keyword evidence="3" id="KW-0694">RNA-binding</keyword>
<dbReference type="SUPFAM" id="SSF54189">
    <property type="entry name" value="Ribosomal proteins S24e, L23 and L15e"/>
    <property type="match status" value="1"/>
</dbReference>
<dbReference type="AlphaFoldDB" id="A0A0W8FPD2"/>
<sequence>MEVHQVIKKILITEKSTIARDESNKYFFEVDRKANKVEISKAVEKLFKVTVADVRVINILGKKKRVGRTVGQKRSWKKAIVTLAAGNRIEVAEGV</sequence>
<dbReference type="NCBIfam" id="NF004363">
    <property type="entry name" value="PRK05738.2-4"/>
    <property type="match status" value="1"/>
</dbReference>
<dbReference type="InterPro" id="IPR012678">
    <property type="entry name" value="Ribosomal_uL23/eL15/eS24_sf"/>
</dbReference>
<evidence type="ECO:0000313" key="6">
    <source>
        <dbReference type="EMBL" id="KUG22759.1"/>
    </source>
</evidence>
<organism evidence="6">
    <name type="scientific">hydrocarbon metagenome</name>
    <dbReference type="NCBI Taxonomy" id="938273"/>
    <lineage>
        <taxon>unclassified sequences</taxon>
        <taxon>metagenomes</taxon>
        <taxon>ecological metagenomes</taxon>
    </lineage>
</organism>
<protein>
    <submittedName>
        <fullName evidence="6">Lsu ribosomal protein l23p (L23ae)</fullName>
    </submittedName>
</protein>
<proteinExistence type="inferred from homology"/>
<dbReference type="GO" id="GO:0003735">
    <property type="term" value="F:structural constituent of ribosome"/>
    <property type="evidence" value="ECO:0007669"/>
    <property type="project" value="InterPro"/>
</dbReference>
<dbReference type="GO" id="GO:0019843">
    <property type="term" value="F:rRNA binding"/>
    <property type="evidence" value="ECO:0007669"/>
    <property type="project" value="UniProtKB-KW"/>
</dbReference>
<evidence type="ECO:0000256" key="4">
    <source>
        <dbReference type="ARBA" id="ARBA00022980"/>
    </source>
</evidence>
<dbReference type="Pfam" id="PF00276">
    <property type="entry name" value="Ribosomal_L23"/>
    <property type="match status" value="1"/>
</dbReference>
<dbReference type="HAMAP" id="MF_01369_B">
    <property type="entry name" value="Ribosomal_uL23_B"/>
    <property type="match status" value="1"/>
</dbReference>
<dbReference type="PANTHER" id="PTHR11620">
    <property type="entry name" value="60S RIBOSOMAL PROTEIN L23A"/>
    <property type="match status" value="1"/>
</dbReference>
<dbReference type="GO" id="GO:1990904">
    <property type="term" value="C:ribonucleoprotein complex"/>
    <property type="evidence" value="ECO:0007669"/>
    <property type="project" value="UniProtKB-KW"/>
</dbReference>
<comment type="caution">
    <text evidence="6">The sequence shown here is derived from an EMBL/GenBank/DDBJ whole genome shotgun (WGS) entry which is preliminary data.</text>
</comment>
<name>A0A0W8FPD2_9ZZZZ</name>